<evidence type="ECO:0000313" key="1">
    <source>
        <dbReference type="EMBL" id="PLT43719.1"/>
    </source>
</evidence>
<evidence type="ECO:0000313" key="2">
    <source>
        <dbReference type="Proteomes" id="UP000234789"/>
    </source>
</evidence>
<gene>
    <name evidence="1" type="ORF">B8V81_2150</name>
</gene>
<keyword evidence="2" id="KW-1185">Reference proteome</keyword>
<accession>A0A2N5N063</accession>
<dbReference type="RefSeq" id="WP_028600652.1">
    <property type="nucleotide sequence ID" value="NZ_BIMM01000072.1"/>
</dbReference>
<name>A0A2N5N063_9BACL</name>
<protein>
    <submittedName>
        <fullName evidence="1">Uncharacterized protein</fullName>
    </submittedName>
</protein>
<dbReference type="AlphaFoldDB" id="A0A2N5N063"/>
<organism evidence="1 2">
    <name type="scientific">Paenibacillus pasadenensis</name>
    <dbReference type="NCBI Taxonomy" id="217090"/>
    <lineage>
        <taxon>Bacteria</taxon>
        <taxon>Bacillati</taxon>
        <taxon>Bacillota</taxon>
        <taxon>Bacilli</taxon>
        <taxon>Bacillales</taxon>
        <taxon>Paenibacillaceae</taxon>
        <taxon>Paenibacillus</taxon>
    </lineage>
</organism>
<dbReference type="EMBL" id="NFEZ01000004">
    <property type="protein sequence ID" value="PLT43719.1"/>
    <property type="molecule type" value="Genomic_DNA"/>
</dbReference>
<dbReference type="OrthoDB" id="2649619at2"/>
<dbReference type="Proteomes" id="UP000234789">
    <property type="component" value="Unassembled WGS sequence"/>
</dbReference>
<comment type="caution">
    <text evidence="1">The sequence shown here is derived from an EMBL/GenBank/DDBJ whole genome shotgun (WGS) entry which is preliminary data.</text>
</comment>
<reference evidence="1 2" key="1">
    <citation type="submission" date="2017-05" db="EMBL/GenBank/DDBJ databases">
        <title>Functional genome analysis of Paenibacillus pasadenensis strain R16: insights on endophytic life style and antifungal activity.</title>
        <authorList>
            <person name="Passera A."/>
            <person name="Marcolungo L."/>
            <person name="Casati P."/>
            <person name="Brasca M."/>
            <person name="Quaglino F."/>
            <person name="Delledonne M."/>
        </authorList>
    </citation>
    <scope>NUCLEOTIDE SEQUENCE [LARGE SCALE GENOMIC DNA]</scope>
    <source>
        <strain evidence="1 2">R16</strain>
    </source>
</reference>
<proteinExistence type="predicted"/>
<sequence length="75" mass="8547">MTEKIYAYYEQLHQATGDLLDRAGAYRNAQELEALQSEHARLRPEGLDLSEAALTRLMGMRTKLLTLMENSLYTA</sequence>